<gene>
    <name evidence="2" type="ORF">PARHAE_02061</name>
</gene>
<keyword evidence="3" id="KW-1185">Reference proteome</keyword>
<dbReference type="Proteomes" id="UP000270743">
    <property type="component" value="Unassembled WGS sequence"/>
</dbReference>
<protein>
    <submittedName>
        <fullName evidence="2">Uncharacterized protein</fullName>
    </submittedName>
</protein>
<reference evidence="2 3" key="1">
    <citation type="submission" date="2018-12" db="EMBL/GenBank/DDBJ databases">
        <authorList>
            <person name="Criscuolo A."/>
        </authorList>
    </citation>
    <scope>NUCLEOTIDE SEQUENCE [LARGE SCALE GENOMIC DNA]</scope>
    <source>
        <strain evidence="2">ACIP1116241</strain>
    </source>
</reference>
<organism evidence="2 3">
    <name type="scientific">Paracoccus haematequi</name>
    <dbReference type="NCBI Taxonomy" id="2491866"/>
    <lineage>
        <taxon>Bacteria</taxon>
        <taxon>Pseudomonadati</taxon>
        <taxon>Pseudomonadota</taxon>
        <taxon>Alphaproteobacteria</taxon>
        <taxon>Rhodobacterales</taxon>
        <taxon>Paracoccaceae</taxon>
        <taxon>Paracoccus</taxon>
    </lineage>
</organism>
<name>A0A447IMZ8_9RHOB</name>
<dbReference type="OrthoDB" id="7205619at2"/>
<dbReference type="RefSeq" id="WP_126154537.1">
    <property type="nucleotide sequence ID" value="NZ_UZWE01000030.1"/>
</dbReference>
<evidence type="ECO:0000313" key="3">
    <source>
        <dbReference type="Proteomes" id="UP000270743"/>
    </source>
</evidence>
<evidence type="ECO:0000313" key="2">
    <source>
        <dbReference type="EMBL" id="VDS08876.1"/>
    </source>
</evidence>
<feature type="region of interest" description="Disordered" evidence="1">
    <location>
        <begin position="30"/>
        <end position="64"/>
    </location>
</feature>
<dbReference type="EMBL" id="UZWE01000030">
    <property type="protein sequence ID" value="VDS08876.1"/>
    <property type="molecule type" value="Genomic_DNA"/>
</dbReference>
<dbReference type="AlphaFoldDB" id="A0A447IMZ8"/>
<accession>A0A447IMZ8</accession>
<sequence length="141" mass="14992">MGFDYSRLQSTADRLITRFGAPATLYRLPALTGAPSDGDGPQNPWEVEPIGGDDDPTTIPDPVPMQIPVIAVDKGATTRYSRDDSGALLPRTVRVVLIAAKGVAPQMGDRIELADGMHEIARVNPVKPGDTALLFEVEVAA</sequence>
<evidence type="ECO:0000256" key="1">
    <source>
        <dbReference type="SAM" id="MobiDB-lite"/>
    </source>
</evidence>
<proteinExistence type="predicted"/>